<organism evidence="2 3">
    <name type="scientific">Gouania willdenowi</name>
    <name type="common">Blunt-snouted clingfish</name>
    <name type="synonym">Lepadogaster willdenowi</name>
    <dbReference type="NCBI Taxonomy" id="441366"/>
    <lineage>
        <taxon>Eukaryota</taxon>
        <taxon>Metazoa</taxon>
        <taxon>Chordata</taxon>
        <taxon>Craniata</taxon>
        <taxon>Vertebrata</taxon>
        <taxon>Euteleostomi</taxon>
        <taxon>Actinopterygii</taxon>
        <taxon>Neopterygii</taxon>
        <taxon>Teleostei</taxon>
        <taxon>Neoteleostei</taxon>
        <taxon>Acanthomorphata</taxon>
        <taxon>Ovalentaria</taxon>
        <taxon>Blenniimorphae</taxon>
        <taxon>Blenniiformes</taxon>
        <taxon>Gobiesocoidei</taxon>
        <taxon>Gobiesocidae</taxon>
        <taxon>Gobiesocinae</taxon>
        <taxon>Gouania</taxon>
    </lineage>
</organism>
<feature type="region of interest" description="Disordered" evidence="1">
    <location>
        <begin position="29"/>
        <end position="94"/>
    </location>
</feature>
<dbReference type="PANTHER" id="PTHR36170:SF1">
    <property type="entry name" value="CENTROSOMAL PROTEIN OF 89 KDA"/>
    <property type="match status" value="1"/>
</dbReference>
<dbReference type="GO" id="GO:0097539">
    <property type="term" value="C:ciliary transition fiber"/>
    <property type="evidence" value="ECO:0007669"/>
    <property type="project" value="TreeGrafter"/>
</dbReference>
<sequence length="238" mass="26168">HFNQNIEKRRIHECTKHIAHGLIPAASIAPKAAVPRTPPPRSPNPSPERPRSALAAAILSSSLTGQTWALPPTRPRAYSVSDQSESFISGPKLSTGLYSREENALAPIVSEPGSPGEETPPSHSQQQSGSLPEDLGVDKPSLSQAVSKETTKGFHSVLHNLRNTLILVPAGSQAELQSLRKQAQELVDENDALKLTVHRINVELSDYQARFRPRTQQEVRKTHQGSVTWRMGYFKKLM</sequence>
<dbReference type="GO" id="GO:0045202">
    <property type="term" value="C:synapse"/>
    <property type="evidence" value="ECO:0007669"/>
    <property type="project" value="GOC"/>
</dbReference>
<evidence type="ECO:0000313" key="2">
    <source>
        <dbReference type="Ensembl" id="ENSGWIP00000043900.1"/>
    </source>
</evidence>
<reference evidence="2" key="3">
    <citation type="submission" date="2025-09" db="UniProtKB">
        <authorList>
            <consortium name="Ensembl"/>
        </authorList>
    </citation>
    <scope>IDENTIFICATION</scope>
</reference>
<dbReference type="Ensembl" id="ENSGWIT00000047604.1">
    <property type="protein sequence ID" value="ENSGWIP00000043900.1"/>
    <property type="gene ID" value="ENSGWIG00000021887.1"/>
</dbReference>
<feature type="region of interest" description="Disordered" evidence="1">
    <location>
        <begin position="108"/>
        <end position="139"/>
    </location>
</feature>
<feature type="compositionally biased region" description="Low complexity" evidence="1">
    <location>
        <begin position="110"/>
        <end position="124"/>
    </location>
</feature>
<keyword evidence="3" id="KW-1185">Reference proteome</keyword>
<evidence type="ECO:0000313" key="3">
    <source>
        <dbReference type="Proteomes" id="UP000694680"/>
    </source>
</evidence>
<dbReference type="GO" id="GO:0060271">
    <property type="term" value="P:cilium assembly"/>
    <property type="evidence" value="ECO:0007669"/>
    <property type="project" value="InterPro"/>
</dbReference>
<dbReference type="InterPro" id="IPR033545">
    <property type="entry name" value="CEP89"/>
</dbReference>
<name>A0A8C5HFM7_GOUWI</name>
<feature type="compositionally biased region" description="Pro residues" evidence="1">
    <location>
        <begin position="36"/>
        <end position="47"/>
    </location>
</feature>
<dbReference type="Proteomes" id="UP000694680">
    <property type="component" value="Chromosome 3"/>
</dbReference>
<dbReference type="GO" id="GO:0007005">
    <property type="term" value="P:mitochondrion organization"/>
    <property type="evidence" value="ECO:0007669"/>
    <property type="project" value="InterPro"/>
</dbReference>
<dbReference type="GO" id="GO:0007268">
    <property type="term" value="P:chemical synaptic transmission"/>
    <property type="evidence" value="ECO:0007669"/>
    <property type="project" value="InterPro"/>
</dbReference>
<dbReference type="GO" id="GO:0005814">
    <property type="term" value="C:centriole"/>
    <property type="evidence" value="ECO:0007669"/>
    <property type="project" value="InterPro"/>
</dbReference>
<protein>
    <submittedName>
        <fullName evidence="2">Centrosomal protein 89</fullName>
    </submittedName>
</protein>
<evidence type="ECO:0000256" key="1">
    <source>
        <dbReference type="SAM" id="MobiDB-lite"/>
    </source>
</evidence>
<dbReference type="AlphaFoldDB" id="A0A8C5HFM7"/>
<accession>A0A8C5HFM7</accession>
<dbReference type="PANTHER" id="PTHR36170">
    <property type="entry name" value="CENTROSOMAL PROTEIN OF 89 KDA"/>
    <property type="match status" value="1"/>
</dbReference>
<feature type="compositionally biased region" description="Low complexity" evidence="1">
    <location>
        <begin position="52"/>
        <end position="63"/>
    </location>
</feature>
<reference evidence="2" key="2">
    <citation type="submission" date="2025-08" db="UniProtKB">
        <authorList>
            <consortium name="Ensembl"/>
        </authorList>
    </citation>
    <scope>IDENTIFICATION</scope>
</reference>
<proteinExistence type="predicted"/>
<reference evidence="2" key="1">
    <citation type="submission" date="2020-06" db="EMBL/GenBank/DDBJ databases">
        <authorList>
            <consortium name="Wellcome Sanger Institute Data Sharing"/>
        </authorList>
    </citation>
    <scope>NUCLEOTIDE SEQUENCE [LARGE SCALE GENOMIC DNA]</scope>
</reference>